<name>A0ABT0KTX1_9GAMM</name>
<reference evidence="1 2" key="1">
    <citation type="submission" date="2022-01" db="EMBL/GenBank/DDBJ databases">
        <title>Whole genome-based taxonomy of the Shewanellaceae.</title>
        <authorList>
            <person name="Martin-Rodriguez A.J."/>
        </authorList>
    </citation>
    <scope>NUCLEOTIDE SEQUENCE [LARGE SCALE GENOMIC DNA]</scope>
    <source>
        <strain evidence="1 2">DSM 24955</strain>
    </source>
</reference>
<accession>A0ABT0KTX1</accession>
<dbReference type="Proteomes" id="UP001202134">
    <property type="component" value="Unassembled WGS sequence"/>
</dbReference>
<dbReference type="RefSeq" id="WP_248956717.1">
    <property type="nucleotide sequence ID" value="NZ_JAKIKU010000013.1"/>
</dbReference>
<organism evidence="1 2">
    <name type="scientific">Shewanella electrodiphila</name>
    <dbReference type="NCBI Taxonomy" id="934143"/>
    <lineage>
        <taxon>Bacteria</taxon>
        <taxon>Pseudomonadati</taxon>
        <taxon>Pseudomonadota</taxon>
        <taxon>Gammaproteobacteria</taxon>
        <taxon>Alteromonadales</taxon>
        <taxon>Shewanellaceae</taxon>
        <taxon>Shewanella</taxon>
    </lineage>
</organism>
<sequence length="98" mass="10770">MRMGGKSKLLRFIMNNNLVKFIAISVGFFVSTAVCAANIVKTIEIKGHGYDLPTAKLTVVDNQATFSFYEGQGADFVALSRLTSYSSKTLVHFAEKSR</sequence>
<comment type="caution">
    <text evidence="1">The sequence shown here is derived from an EMBL/GenBank/DDBJ whole genome shotgun (WGS) entry which is preliminary data.</text>
</comment>
<gene>
    <name evidence="1" type="ORF">L2737_18525</name>
</gene>
<proteinExistence type="predicted"/>
<protein>
    <submittedName>
        <fullName evidence="1">Uncharacterized protein</fullName>
    </submittedName>
</protein>
<dbReference type="EMBL" id="JAKIKU010000013">
    <property type="protein sequence ID" value="MCL1047298.1"/>
    <property type="molecule type" value="Genomic_DNA"/>
</dbReference>
<evidence type="ECO:0000313" key="2">
    <source>
        <dbReference type="Proteomes" id="UP001202134"/>
    </source>
</evidence>
<evidence type="ECO:0000313" key="1">
    <source>
        <dbReference type="EMBL" id="MCL1047298.1"/>
    </source>
</evidence>
<keyword evidence="2" id="KW-1185">Reference proteome</keyword>